<dbReference type="OrthoDB" id="4573675at2759"/>
<feature type="region of interest" description="Disordered" evidence="1">
    <location>
        <begin position="160"/>
        <end position="186"/>
    </location>
</feature>
<evidence type="ECO:0000256" key="1">
    <source>
        <dbReference type="SAM" id="MobiDB-lite"/>
    </source>
</evidence>
<feature type="compositionally biased region" description="Polar residues" evidence="1">
    <location>
        <begin position="601"/>
        <end position="615"/>
    </location>
</feature>
<feature type="region of interest" description="Disordered" evidence="1">
    <location>
        <begin position="1"/>
        <end position="41"/>
    </location>
</feature>
<feature type="region of interest" description="Disordered" evidence="1">
    <location>
        <begin position="545"/>
        <end position="630"/>
    </location>
</feature>
<dbReference type="Pfam" id="PF13391">
    <property type="entry name" value="HNH_2"/>
    <property type="match status" value="1"/>
</dbReference>
<dbReference type="EMBL" id="LKEB01000069">
    <property type="protein sequence ID" value="ROV96038.1"/>
    <property type="molecule type" value="Genomic_DNA"/>
</dbReference>
<protein>
    <recommendedName>
        <fullName evidence="2">HNH nuclease domain-containing protein</fullName>
    </recommendedName>
</protein>
<reference evidence="3 4" key="1">
    <citation type="submission" date="2015-09" db="EMBL/GenBank/DDBJ databases">
        <title>Host preference determinants of Valsa canker pathogens revealed by comparative genomics.</title>
        <authorList>
            <person name="Yin Z."/>
            <person name="Huang L."/>
        </authorList>
    </citation>
    <scope>NUCLEOTIDE SEQUENCE [LARGE SCALE GENOMIC DNA]</scope>
    <source>
        <strain evidence="3 4">SXYLt</strain>
    </source>
</reference>
<feature type="compositionally biased region" description="Pro residues" evidence="1">
    <location>
        <begin position="7"/>
        <end position="20"/>
    </location>
</feature>
<feature type="compositionally biased region" description="Basic and acidic residues" evidence="1">
    <location>
        <begin position="68"/>
        <end position="81"/>
    </location>
</feature>
<feature type="region of interest" description="Disordered" evidence="1">
    <location>
        <begin position="432"/>
        <end position="514"/>
    </location>
</feature>
<gene>
    <name evidence="3" type="ORF">VPNG_09130</name>
</gene>
<feature type="region of interest" description="Disordered" evidence="1">
    <location>
        <begin position="63"/>
        <end position="94"/>
    </location>
</feature>
<dbReference type="Proteomes" id="UP000285146">
    <property type="component" value="Unassembled WGS sequence"/>
</dbReference>
<comment type="caution">
    <text evidence="3">The sequence shown here is derived from an EMBL/GenBank/DDBJ whole genome shotgun (WGS) entry which is preliminary data.</text>
</comment>
<dbReference type="AlphaFoldDB" id="A0A423VY58"/>
<feature type="domain" description="HNH nuclease" evidence="2">
    <location>
        <begin position="245"/>
        <end position="312"/>
    </location>
</feature>
<dbReference type="InterPro" id="IPR003615">
    <property type="entry name" value="HNH_nuc"/>
</dbReference>
<dbReference type="InParanoid" id="A0A423VY58"/>
<evidence type="ECO:0000313" key="3">
    <source>
        <dbReference type="EMBL" id="ROV96038.1"/>
    </source>
</evidence>
<proteinExistence type="predicted"/>
<evidence type="ECO:0000259" key="2">
    <source>
        <dbReference type="Pfam" id="PF13391"/>
    </source>
</evidence>
<evidence type="ECO:0000313" key="4">
    <source>
        <dbReference type="Proteomes" id="UP000285146"/>
    </source>
</evidence>
<name>A0A423VY58_9PEZI</name>
<accession>A0A423VY58</accession>
<organism evidence="3 4">
    <name type="scientific">Cytospora leucostoma</name>
    <dbReference type="NCBI Taxonomy" id="1230097"/>
    <lineage>
        <taxon>Eukaryota</taxon>
        <taxon>Fungi</taxon>
        <taxon>Dikarya</taxon>
        <taxon>Ascomycota</taxon>
        <taxon>Pezizomycotina</taxon>
        <taxon>Sordariomycetes</taxon>
        <taxon>Sordariomycetidae</taxon>
        <taxon>Diaporthales</taxon>
        <taxon>Cytosporaceae</taxon>
        <taxon>Cytospora</taxon>
    </lineage>
</organism>
<sequence length="657" mass="73097">MRLLRPPALPPPETPPPPHSLPRLGHDGRQPVIRIRHPDYPPPTDVLITIPAFDPIPSTSELAVRAGRAADHHEDRQEEGQHQLSDVNQEDSLPETEIEVPAGLHHGTVLTICGIIADNAFDRAFLSYDREGRRKVQDTWHYDSILPPGEYWLQVPPLQQTNGPDRGREQDGITRTQTGGAAAPAEETKKPYPIIPCFAEWRFPHGKLPSSWSKSHQPPPAPLNRSHSRSMAARLGALQTVASSCIISGYRAGIEIAHIVHSKLGAWFTENEMSQYNTPSPLQTAQIDQPSNKVSIRADLHALWDSGYLTIVPKPVFVEAPASQLPPSPRPATLSFSSEPASAAPAPAPSTQYALAVHVLATPASQLEMIPLYHNLALRFQEPGNEFSRQYFDSREFLFARFAWSIFPLLQSFLNKQRWIAVRRKQGQYGDAPTGILPEGPEYEYRWSMPPPSSRNSSRKRSASQISSARENTGWDDDDAYMEELQSRKRRRRSLSFEESNEDSIEEPNWLGHTAHKRRKAQMYVAELDDNADMPRGRRAQPYMAELDDDDLQRDALDDSPSWGIDGSGGGEQDELLRGRRRHRQTASSTSPPWEPAPGLSFSSLPGSNRSSVLFTHTEEEVGDGSRNTVLPSDLAVTKSNLGSVAEAEAALHNHSM</sequence>
<keyword evidence="4" id="KW-1185">Reference proteome</keyword>